<reference evidence="1 2" key="1">
    <citation type="submission" date="2014-12" db="EMBL/GenBank/DDBJ databases">
        <title>Comparative genomics of the lactic acid bacteria isolated from the honey bee gut.</title>
        <authorList>
            <person name="Ellegaard K.M."/>
            <person name="Tamarit D."/>
            <person name="Javelind E."/>
            <person name="Olofsson T."/>
            <person name="Andersson S.G."/>
            <person name="Vasquez A."/>
        </authorList>
    </citation>
    <scope>NUCLEOTIDE SEQUENCE [LARGE SCALE GENOMIC DNA]</scope>
    <source>
        <strain evidence="1 2">Biut2</strain>
    </source>
</reference>
<protein>
    <submittedName>
        <fullName evidence="1">Uncharacterized protein</fullName>
    </submittedName>
</protein>
<name>A0A0F4LKZ4_9LACO</name>
<evidence type="ECO:0000313" key="2">
    <source>
        <dbReference type="Proteomes" id="UP000033533"/>
    </source>
</evidence>
<dbReference type="STRING" id="1218493.JF76_00230"/>
<dbReference type="PATRIC" id="fig|1218493.3.peg.23"/>
<organism evidence="1 2">
    <name type="scientific">Lactobacillus kullabergensis</name>
    <dbReference type="NCBI Taxonomy" id="1218493"/>
    <lineage>
        <taxon>Bacteria</taxon>
        <taxon>Bacillati</taxon>
        <taxon>Bacillota</taxon>
        <taxon>Bacilli</taxon>
        <taxon>Lactobacillales</taxon>
        <taxon>Lactobacillaceae</taxon>
        <taxon>Lactobacillus</taxon>
    </lineage>
</organism>
<proteinExistence type="predicted"/>
<dbReference type="HOGENOM" id="CLU_1775065_0_0_9"/>
<dbReference type="Proteomes" id="UP000033533">
    <property type="component" value="Unassembled WGS sequence"/>
</dbReference>
<evidence type="ECO:0000313" key="1">
    <source>
        <dbReference type="EMBL" id="KJY59270.1"/>
    </source>
</evidence>
<sequence length="146" mass="17116">MTKKKDEYQLTPFWQEIADITQEPDFQGEGQGIKVDGDSFIYNKLLTFLYRGAVGTLYEIKEALGKEQLDLFLNYIYFYINNSEKPGHYYPSQLVRKQIEEIKQTKDLFDLKDTLNEISRLEFEKHGVKNVKGWLSDESRGETKST</sequence>
<gene>
    <name evidence="1" type="ORF">JF76_00230</name>
</gene>
<accession>A0A0F4LKZ4</accession>
<comment type="caution">
    <text evidence="1">The sequence shown here is derived from an EMBL/GenBank/DDBJ whole genome shotgun (WGS) entry which is preliminary data.</text>
</comment>
<dbReference type="OrthoDB" id="9920135at2"/>
<dbReference type="RefSeq" id="WP_045927266.1">
    <property type="nucleotide sequence ID" value="NZ_JBHSZS010000027.1"/>
</dbReference>
<dbReference type="AlphaFoldDB" id="A0A0F4LKZ4"/>
<dbReference type="EMBL" id="JXBY01000001">
    <property type="protein sequence ID" value="KJY59270.1"/>
    <property type="molecule type" value="Genomic_DNA"/>
</dbReference>